<feature type="domain" description="DUF4440" evidence="1">
    <location>
        <begin position="75"/>
        <end position="181"/>
    </location>
</feature>
<dbReference type="EMBL" id="HE796683">
    <property type="protein sequence ID" value="CCH02209.1"/>
    <property type="molecule type" value="Genomic_DNA"/>
</dbReference>
<dbReference type="Pfam" id="PF14534">
    <property type="entry name" value="DUF4440"/>
    <property type="match status" value="1"/>
</dbReference>
<dbReference type="AlphaFoldDB" id="I0KDK6"/>
<proteinExistence type="predicted"/>
<gene>
    <name evidence="2" type="ORF">FAES_4209</name>
</gene>
<dbReference type="InterPro" id="IPR027843">
    <property type="entry name" value="DUF4440"/>
</dbReference>
<reference evidence="2 3" key="1">
    <citation type="journal article" date="2012" name="J. Bacteriol.">
        <title>Genome Sequence of Fibrella aestuarina BUZ 2T, a Filamentous Marine Bacterium.</title>
        <authorList>
            <person name="Filippini M."/>
            <person name="Qi W."/>
            <person name="Blom J."/>
            <person name="Goesmann A."/>
            <person name="Smits T.H."/>
            <person name="Bagheri H.C."/>
        </authorList>
    </citation>
    <scope>NUCLEOTIDE SEQUENCE [LARGE SCALE GENOMIC DNA]</scope>
    <source>
        <strain evidence="3">BUZ 2T</strain>
    </source>
</reference>
<dbReference type="HOGENOM" id="CLU_1569722_0_0_10"/>
<dbReference type="SUPFAM" id="SSF54427">
    <property type="entry name" value="NTF2-like"/>
    <property type="match status" value="1"/>
</dbReference>
<dbReference type="PATRIC" id="fig|1166018.3.peg.1164"/>
<dbReference type="eggNOG" id="COG4319">
    <property type="taxonomic scope" value="Bacteria"/>
</dbReference>
<accession>I0KDK6</accession>
<dbReference type="STRING" id="1166018.FAES_4209"/>
<sequence>MEGDILPRVCRSACRNKTMITKKQTMKNTPFTLLLAVVASTTVCVTGCNAPAQKAEASTEQVATKPDMAAIKTEIQAIETEWATATTARDIDKVMALYADDAVEMADDEPMSVGKAAIRQVLLKSMKARKAGTTVSYETMDVYGDGNVVTEVGKTTIKDTAGNVVSTGKYMGIFEKRDGKFLCIRDINNEDQKDK</sequence>
<dbReference type="Gene3D" id="3.10.450.50">
    <property type="match status" value="1"/>
</dbReference>
<keyword evidence="3" id="KW-1185">Reference proteome</keyword>
<evidence type="ECO:0000259" key="1">
    <source>
        <dbReference type="Pfam" id="PF14534"/>
    </source>
</evidence>
<evidence type="ECO:0000313" key="3">
    <source>
        <dbReference type="Proteomes" id="UP000011058"/>
    </source>
</evidence>
<protein>
    <recommendedName>
        <fullName evidence="1">DUF4440 domain-containing protein</fullName>
    </recommendedName>
</protein>
<name>I0KDK6_9BACT</name>
<dbReference type="InterPro" id="IPR032710">
    <property type="entry name" value="NTF2-like_dom_sf"/>
</dbReference>
<organism evidence="2 3">
    <name type="scientific">Fibrella aestuarina BUZ 2</name>
    <dbReference type="NCBI Taxonomy" id="1166018"/>
    <lineage>
        <taxon>Bacteria</taxon>
        <taxon>Pseudomonadati</taxon>
        <taxon>Bacteroidota</taxon>
        <taxon>Cytophagia</taxon>
        <taxon>Cytophagales</taxon>
        <taxon>Spirosomataceae</taxon>
        <taxon>Fibrella</taxon>
    </lineage>
</organism>
<evidence type="ECO:0000313" key="2">
    <source>
        <dbReference type="EMBL" id="CCH02209.1"/>
    </source>
</evidence>
<dbReference type="Proteomes" id="UP000011058">
    <property type="component" value="Chromosome"/>
</dbReference>
<dbReference type="KEGG" id="fae:FAES_4209"/>